<evidence type="ECO:0000313" key="2">
    <source>
        <dbReference type="EMBL" id="KON87272.1"/>
    </source>
</evidence>
<dbReference type="OrthoDB" id="2927792at2"/>
<organism evidence="2 3">
    <name type="scientific">Sporosarcina globispora</name>
    <name type="common">Bacillus globisporus</name>
    <dbReference type="NCBI Taxonomy" id="1459"/>
    <lineage>
        <taxon>Bacteria</taxon>
        <taxon>Bacillati</taxon>
        <taxon>Bacillota</taxon>
        <taxon>Bacilli</taxon>
        <taxon>Bacillales</taxon>
        <taxon>Caryophanaceae</taxon>
        <taxon>Sporosarcina</taxon>
    </lineage>
</organism>
<reference evidence="3" key="1">
    <citation type="submission" date="2015-07" db="EMBL/GenBank/DDBJ databases">
        <title>Fjat-10036 dsm4.</title>
        <authorList>
            <person name="Liu B."/>
            <person name="Wang J."/>
            <person name="Zhu Y."/>
            <person name="Liu G."/>
            <person name="Chen Q."/>
            <person name="Chen Z."/>
            <person name="Lan J."/>
            <person name="Che J."/>
            <person name="Ge C."/>
            <person name="Shi H."/>
            <person name="Pan Z."/>
            <person name="Liu X."/>
        </authorList>
    </citation>
    <scope>NUCLEOTIDE SEQUENCE [LARGE SCALE GENOMIC DNA]</scope>
    <source>
        <strain evidence="3">DSM 4</strain>
    </source>
</reference>
<comment type="caution">
    <text evidence="2">The sequence shown here is derived from an EMBL/GenBank/DDBJ whole genome shotgun (WGS) entry which is preliminary data.</text>
</comment>
<dbReference type="AlphaFoldDB" id="A0A0M0GCJ8"/>
<dbReference type="PATRIC" id="fig|1459.3.peg.2317"/>
<dbReference type="RefSeq" id="WP_053434616.1">
    <property type="nucleotide sequence ID" value="NZ_LGUF01000007.1"/>
</dbReference>
<evidence type="ECO:0000313" key="3">
    <source>
        <dbReference type="Proteomes" id="UP000037109"/>
    </source>
</evidence>
<accession>A0A0M0GCJ8</accession>
<dbReference type="Proteomes" id="UP000037109">
    <property type="component" value="Unassembled WGS sequence"/>
</dbReference>
<proteinExistence type="predicted"/>
<keyword evidence="1" id="KW-0175">Coiled coil</keyword>
<dbReference type="EMBL" id="LGUF01000007">
    <property type="protein sequence ID" value="KON87272.1"/>
    <property type="molecule type" value="Genomic_DNA"/>
</dbReference>
<evidence type="ECO:0000256" key="1">
    <source>
        <dbReference type="SAM" id="Coils"/>
    </source>
</evidence>
<keyword evidence="3" id="KW-1185">Reference proteome</keyword>
<feature type="coiled-coil region" evidence="1">
    <location>
        <begin position="5"/>
        <end position="75"/>
    </location>
</feature>
<gene>
    <name evidence="2" type="ORF">AF332_10865</name>
</gene>
<protein>
    <submittedName>
        <fullName evidence="2">Uncharacterized protein</fullName>
    </submittedName>
</protein>
<name>A0A0M0GCJ8_SPOGL</name>
<sequence>MQGKMVEKKELLAMLSEIYDQLEELENVLESNMAGLRQNWYYEQSEKIEVCGDRLEAIEEEITAISAQKSEADKIESTKRSAGMKLELGF</sequence>